<keyword evidence="1 5" id="KW-0489">Methyltransferase</keyword>
<dbReference type="PANTHER" id="PTHR18895:SF74">
    <property type="entry name" value="MTRF1L RELEASE FACTOR GLUTAMINE METHYLTRANSFERASE"/>
    <property type="match status" value="1"/>
</dbReference>
<name>A0A8S0Y5R0_9GAMM</name>
<dbReference type="RefSeq" id="WP_174624570.1">
    <property type="nucleotide sequence ID" value="NZ_CADCXN010000013.1"/>
</dbReference>
<feature type="binding site" evidence="5">
    <location>
        <begin position="186"/>
        <end position="189"/>
    </location>
    <ligand>
        <name>substrate</name>
    </ligand>
</feature>
<reference evidence="8 9" key="1">
    <citation type="submission" date="2020-02" db="EMBL/GenBank/DDBJ databases">
        <authorList>
            <person name="Hogendoorn C."/>
        </authorList>
    </citation>
    <scope>NUCLEOTIDE SEQUENCE [LARGE SCALE GENOMIC DNA]</scope>
    <source>
        <strain evidence="8">METHB21</strain>
    </source>
</reference>
<evidence type="ECO:0000259" key="7">
    <source>
        <dbReference type="Pfam" id="PF17827"/>
    </source>
</evidence>
<sequence length="294" mass="33231">MQTIQSALAKAAALLADSSDSAALDAEILLCRILDKDRSYLRAWPDRQLEPEHINHFWTLMQERQKGMPIAYITGNREFWSRDFHVTPDVLIPRPETELLVELSLKLIPSDQCVRIIDLGTGSGIIAVTLALECPHAKISATDLSLSALSIAQLNAHSHHVTHIDFYHSDWLTGIPDAKFNLVISNPPYIAEDDSHLQKGDIRFEPQTALRASRQGLNEIQIIADTARNHLEPGGHLLVEHGYNQQQQVQAIFKQFNYDNIQTYKDLSGQPRVTYGQWNYCSYNRRAALVVQDE</sequence>
<feature type="domain" description="Methyltransferase small" evidence="6">
    <location>
        <begin position="105"/>
        <end position="195"/>
    </location>
</feature>
<protein>
    <recommendedName>
        <fullName evidence="5">Release factor glutamine methyltransferase</fullName>
        <shortName evidence="5">RF MTase</shortName>
        <ecNumber evidence="5">2.1.1.297</ecNumber>
    </recommendedName>
    <alternativeName>
        <fullName evidence="5">N5-glutamine methyltransferase PrmC</fullName>
    </alternativeName>
    <alternativeName>
        <fullName evidence="5">Protein-(glutamine-N5) MTase PrmC</fullName>
    </alternativeName>
    <alternativeName>
        <fullName evidence="5">Protein-glutamine N-methyltransferase PrmC</fullName>
    </alternativeName>
</protein>
<dbReference type="Pfam" id="PF17827">
    <property type="entry name" value="PrmC_N"/>
    <property type="match status" value="1"/>
</dbReference>
<dbReference type="Gene3D" id="3.40.50.150">
    <property type="entry name" value="Vaccinia Virus protein VP39"/>
    <property type="match status" value="1"/>
</dbReference>
<organism evidence="8 9">
    <name type="scientific">Candidatus Methylobacter favarea</name>
    <dbReference type="NCBI Taxonomy" id="2707345"/>
    <lineage>
        <taxon>Bacteria</taxon>
        <taxon>Pseudomonadati</taxon>
        <taxon>Pseudomonadota</taxon>
        <taxon>Gammaproteobacteria</taxon>
        <taxon>Methylococcales</taxon>
        <taxon>Methylococcaceae</taxon>
        <taxon>Methylobacter</taxon>
    </lineage>
</organism>
<evidence type="ECO:0000256" key="5">
    <source>
        <dbReference type="HAMAP-Rule" id="MF_02126"/>
    </source>
</evidence>
<dbReference type="InterPro" id="IPR029063">
    <property type="entry name" value="SAM-dependent_MTases_sf"/>
</dbReference>
<comment type="catalytic activity">
    <reaction evidence="4 5">
        <text>L-glutaminyl-[peptide chain release factor] + S-adenosyl-L-methionine = N(5)-methyl-L-glutaminyl-[peptide chain release factor] + S-adenosyl-L-homocysteine + H(+)</text>
        <dbReference type="Rhea" id="RHEA:42896"/>
        <dbReference type="Rhea" id="RHEA-COMP:10271"/>
        <dbReference type="Rhea" id="RHEA-COMP:10272"/>
        <dbReference type="ChEBI" id="CHEBI:15378"/>
        <dbReference type="ChEBI" id="CHEBI:30011"/>
        <dbReference type="ChEBI" id="CHEBI:57856"/>
        <dbReference type="ChEBI" id="CHEBI:59789"/>
        <dbReference type="ChEBI" id="CHEBI:61891"/>
        <dbReference type="EC" id="2.1.1.297"/>
    </reaction>
</comment>
<accession>A0A8S0Y5R0</accession>
<dbReference type="InterPro" id="IPR004556">
    <property type="entry name" value="HemK-like"/>
</dbReference>
<proteinExistence type="inferred from homology"/>
<evidence type="ECO:0000256" key="3">
    <source>
        <dbReference type="ARBA" id="ARBA00022691"/>
    </source>
</evidence>
<dbReference type="NCBIfam" id="TIGR00536">
    <property type="entry name" value="hemK_fam"/>
    <property type="match status" value="1"/>
</dbReference>
<dbReference type="InterPro" id="IPR002052">
    <property type="entry name" value="DNA_methylase_N6_adenine_CS"/>
</dbReference>
<dbReference type="EC" id="2.1.1.297" evidence="5"/>
<dbReference type="GO" id="GO:0003676">
    <property type="term" value="F:nucleic acid binding"/>
    <property type="evidence" value="ECO:0007669"/>
    <property type="project" value="InterPro"/>
</dbReference>
<keyword evidence="3 5" id="KW-0949">S-adenosyl-L-methionine</keyword>
<feature type="binding site" evidence="5">
    <location>
        <begin position="120"/>
        <end position="124"/>
    </location>
    <ligand>
        <name>S-adenosyl-L-methionine</name>
        <dbReference type="ChEBI" id="CHEBI:59789"/>
    </ligand>
</feature>
<dbReference type="PROSITE" id="PS00092">
    <property type="entry name" value="N6_MTASE"/>
    <property type="match status" value="1"/>
</dbReference>
<dbReference type="HAMAP" id="MF_02126">
    <property type="entry name" value="RF_methyltr_PrmC"/>
    <property type="match status" value="1"/>
</dbReference>
<dbReference type="Pfam" id="PF05175">
    <property type="entry name" value="MTS"/>
    <property type="match status" value="1"/>
</dbReference>
<evidence type="ECO:0000256" key="1">
    <source>
        <dbReference type="ARBA" id="ARBA00022603"/>
    </source>
</evidence>
<dbReference type="InterPro" id="IPR050320">
    <property type="entry name" value="N5-glutamine_MTase"/>
</dbReference>
<evidence type="ECO:0000313" key="8">
    <source>
        <dbReference type="EMBL" id="CAA9889578.1"/>
    </source>
</evidence>
<dbReference type="AlphaFoldDB" id="A0A8S0Y5R0"/>
<dbReference type="CDD" id="cd02440">
    <property type="entry name" value="AdoMet_MTases"/>
    <property type="match status" value="1"/>
</dbReference>
<evidence type="ECO:0000313" key="9">
    <source>
        <dbReference type="Proteomes" id="UP000494216"/>
    </source>
</evidence>
<comment type="function">
    <text evidence="5">Methylates the class 1 translation termination release factors RF1/PrfA and RF2/PrfB on the glutamine residue of the universally conserved GGQ motif.</text>
</comment>
<dbReference type="InterPro" id="IPR019874">
    <property type="entry name" value="RF_methyltr_PrmC"/>
</dbReference>
<keyword evidence="2 5" id="KW-0808">Transferase</keyword>
<comment type="similarity">
    <text evidence="5">Belongs to the protein N5-glutamine methyltransferase family. PrmC subfamily.</text>
</comment>
<evidence type="ECO:0000256" key="2">
    <source>
        <dbReference type="ARBA" id="ARBA00022679"/>
    </source>
</evidence>
<dbReference type="GO" id="GO:0032259">
    <property type="term" value="P:methylation"/>
    <property type="evidence" value="ECO:0007669"/>
    <property type="project" value="UniProtKB-KW"/>
</dbReference>
<feature type="binding site" evidence="5">
    <location>
        <position position="171"/>
    </location>
    <ligand>
        <name>S-adenosyl-L-methionine</name>
        <dbReference type="ChEBI" id="CHEBI:59789"/>
    </ligand>
</feature>
<dbReference type="NCBIfam" id="TIGR03534">
    <property type="entry name" value="RF_mod_PrmC"/>
    <property type="match status" value="1"/>
</dbReference>
<feature type="domain" description="Release factor glutamine methyltransferase N-terminal" evidence="7">
    <location>
        <begin position="7"/>
        <end position="75"/>
    </location>
</feature>
<feature type="binding site" evidence="5">
    <location>
        <position position="143"/>
    </location>
    <ligand>
        <name>S-adenosyl-L-methionine</name>
        <dbReference type="ChEBI" id="CHEBI:59789"/>
    </ligand>
</feature>
<dbReference type="Proteomes" id="UP000494216">
    <property type="component" value="Unassembled WGS sequence"/>
</dbReference>
<dbReference type="FunFam" id="3.40.50.150:FF:000053">
    <property type="entry name" value="Release factor glutamine methyltransferase"/>
    <property type="match status" value="1"/>
</dbReference>
<dbReference type="EMBL" id="CADCXN010000013">
    <property type="protein sequence ID" value="CAA9889578.1"/>
    <property type="molecule type" value="Genomic_DNA"/>
</dbReference>
<evidence type="ECO:0000259" key="6">
    <source>
        <dbReference type="Pfam" id="PF05175"/>
    </source>
</evidence>
<keyword evidence="9" id="KW-1185">Reference proteome</keyword>
<comment type="caution">
    <text evidence="8">The sequence shown here is derived from an EMBL/GenBank/DDBJ whole genome shotgun (WGS) entry which is preliminary data.</text>
</comment>
<dbReference type="PANTHER" id="PTHR18895">
    <property type="entry name" value="HEMK METHYLTRANSFERASE"/>
    <property type="match status" value="1"/>
</dbReference>
<dbReference type="InterPro" id="IPR007848">
    <property type="entry name" value="Small_mtfrase_dom"/>
</dbReference>
<dbReference type="GO" id="GO:0102559">
    <property type="term" value="F:peptide chain release factor N(5)-glutamine methyltransferase activity"/>
    <property type="evidence" value="ECO:0007669"/>
    <property type="project" value="UniProtKB-EC"/>
</dbReference>
<feature type="binding site" evidence="5">
    <location>
        <position position="186"/>
    </location>
    <ligand>
        <name>S-adenosyl-L-methionine</name>
        <dbReference type="ChEBI" id="CHEBI:59789"/>
    </ligand>
</feature>
<dbReference type="Gene3D" id="1.10.8.10">
    <property type="entry name" value="DNA helicase RuvA subunit, C-terminal domain"/>
    <property type="match status" value="1"/>
</dbReference>
<dbReference type="SUPFAM" id="SSF53335">
    <property type="entry name" value="S-adenosyl-L-methionine-dependent methyltransferases"/>
    <property type="match status" value="1"/>
</dbReference>
<gene>
    <name evidence="5 8" type="primary">prmC</name>
    <name evidence="8" type="ORF">METHB2_110077</name>
</gene>
<evidence type="ECO:0000256" key="4">
    <source>
        <dbReference type="ARBA" id="ARBA00048391"/>
    </source>
</evidence>
<dbReference type="InterPro" id="IPR040758">
    <property type="entry name" value="PrmC_N"/>
</dbReference>